<comment type="caution">
    <text evidence="1">The sequence shown here is derived from an EMBL/GenBank/DDBJ whole genome shotgun (WGS) entry which is preliminary data.</text>
</comment>
<dbReference type="Gene3D" id="1.10.287.1890">
    <property type="match status" value="1"/>
</dbReference>
<protein>
    <submittedName>
        <fullName evidence="1">Class I SAM-dependent methyltransferase</fullName>
    </submittedName>
</protein>
<dbReference type="EMBL" id="DWWM01000001">
    <property type="protein sequence ID" value="HJC35530.1"/>
    <property type="molecule type" value="Genomic_DNA"/>
</dbReference>
<evidence type="ECO:0000313" key="1">
    <source>
        <dbReference type="EMBL" id="HJC35530.1"/>
    </source>
</evidence>
<dbReference type="InterPro" id="IPR006901">
    <property type="entry name" value="TrmK"/>
</dbReference>
<dbReference type="Proteomes" id="UP000823896">
    <property type="component" value="Unassembled WGS sequence"/>
</dbReference>
<dbReference type="PIRSF" id="PIRSF018637">
    <property type="entry name" value="TrmK"/>
    <property type="match status" value="1"/>
</dbReference>
<keyword evidence="1" id="KW-0808">Transferase</keyword>
<dbReference type="Gene3D" id="3.40.50.150">
    <property type="entry name" value="Vaccinia Virus protein VP39"/>
    <property type="match status" value="1"/>
</dbReference>
<name>A0A9D2NN84_9FIRM</name>
<dbReference type="GO" id="GO:0160105">
    <property type="term" value="F:tRNA (adenine(22)-N1)-methyltransferase activity"/>
    <property type="evidence" value="ECO:0007669"/>
    <property type="project" value="InterPro"/>
</dbReference>
<dbReference type="PANTHER" id="PTHR38451">
    <property type="entry name" value="TRNA (ADENINE(22)-N(1))-METHYLTRANSFERASE"/>
    <property type="match status" value="1"/>
</dbReference>
<dbReference type="Pfam" id="PF12847">
    <property type="entry name" value="Methyltransf_18"/>
    <property type="match status" value="1"/>
</dbReference>
<accession>A0A9D2NN84</accession>
<reference evidence="1" key="2">
    <citation type="submission" date="2021-04" db="EMBL/GenBank/DDBJ databases">
        <authorList>
            <person name="Gilroy R."/>
        </authorList>
    </citation>
    <scope>NUCLEOTIDE SEQUENCE</scope>
    <source>
        <strain evidence="1">CHK187-11901</strain>
    </source>
</reference>
<gene>
    <name evidence="1" type="ORF">H9702_00160</name>
</gene>
<sequence length="228" mass="25679">MVNLGIRLQAVADMVEQGSVVADIGCDHALVCIALVERGICPKCYACDVAEGPLSRARQAISQAGLQDQIIPVLQDGIAALAADVDTVIIAGMGFETIRAILLEGRPQWARCRSLIIASHTDVEELRRFLSEEGFVIDTERIVRERHYYQIIKTHHDAAAPRLSETQIMFGCHRDDDPLFIEYWTHELNKCRDILHQMPEGHARRPALLQRQERIQCRLYQKDALSEG</sequence>
<dbReference type="AlphaFoldDB" id="A0A9D2NN84"/>
<keyword evidence="1" id="KW-0489">Methyltransferase</keyword>
<dbReference type="GO" id="GO:0032259">
    <property type="term" value="P:methylation"/>
    <property type="evidence" value="ECO:0007669"/>
    <property type="project" value="UniProtKB-KW"/>
</dbReference>
<dbReference type="PANTHER" id="PTHR38451:SF1">
    <property type="entry name" value="TRNA (ADENINE(22)-N(1))-METHYLTRANSFERASE"/>
    <property type="match status" value="1"/>
</dbReference>
<organism evidence="1 2">
    <name type="scientific">Candidatus Merdibacter merdavium</name>
    <dbReference type="NCBI Taxonomy" id="2838692"/>
    <lineage>
        <taxon>Bacteria</taxon>
        <taxon>Bacillati</taxon>
        <taxon>Bacillota</taxon>
        <taxon>Erysipelotrichia</taxon>
        <taxon>Erysipelotrichales</taxon>
        <taxon>Erysipelotrichaceae</taxon>
        <taxon>Merdibacter</taxon>
    </lineage>
</organism>
<dbReference type="InterPro" id="IPR029063">
    <property type="entry name" value="SAM-dependent_MTases_sf"/>
</dbReference>
<dbReference type="SUPFAM" id="SSF53335">
    <property type="entry name" value="S-adenosyl-L-methionine-dependent methyltransferases"/>
    <property type="match status" value="1"/>
</dbReference>
<reference evidence="1" key="1">
    <citation type="journal article" date="2021" name="PeerJ">
        <title>Extensive microbial diversity within the chicken gut microbiome revealed by metagenomics and culture.</title>
        <authorList>
            <person name="Gilroy R."/>
            <person name="Ravi A."/>
            <person name="Getino M."/>
            <person name="Pursley I."/>
            <person name="Horton D.L."/>
            <person name="Alikhan N.F."/>
            <person name="Baker D."/>
            <person name="Gharbi K."/>
            <person name="Hall N."/>
            <person name="Watson M."/>
            <person name="Adriaenssens E.M."/>
            <person name="Foster-Nyarko E."/>
            <person name="Jarju S."/>
            <person name="Secka A."/>
            <person name="Antonio M."/>
            <person name="Oren A."/>
            <person name="Chaudhuri R.R."/>
            <person name="La Ragione R."/>
            <person name="Hildebrand F."/>
            <person name="Pallen M.J."/>
        </authorList>
    </citation>
    <scope>NUCLEOTIDE SEQUENCE</scope>
    <source>
        <strain evidence="1">CHK187-11901</strain>
    </source>
</reference>
<proteinExistence type="predicted"/>
<evidence type="ECO:0000313" key="2">
    <source>
        <dbReference type="Proteomes" id="UP000823896"/>
    </source>
</evidence>